<evidence type="ECO:0000313" key="3">
    <source>
        <dbReference type="Proteomes" id="UP000186104"/>
    </source>
</evidence>
<reference evidence="2 3" key="1">
    <citation type="submission" date="2016-06" db="EMBL/GenBank/DDBJ databases">
        <title>Complete genome sequence of a saline-alkali tolerant type strain Dietzia timorensis ID05-A0528T.</title>
        <authorList>
            <person name="Wu X."/>
        </authorList>
    </citation>
    <scope>NUCLEOTIDE SEQUENCE [LARGE SCALE GENOMIC DNA]</scope>
    <source>
        <strain evidence="2 3">ID05-A0528</strain>
    </source>
</reference>
<evidence type="ECO:0000259" key="1">
    <source>
        <dbReference type="Pfam" id="PF21321"/>
    </source>
</evidence>
<keyword evidence="3" id="KW-1185">Reference proteome</keyword>
<proteinExistence type="predicted"/>
<dbReference type="InterPro" id="IPR048708">
    <property type="entry name" value="VapB45-like_HTH"/>
</dbReference>
<dbReference type="KEGG" id="dtm:BJL86_3090"/>
<evidence type="ECO:0000313" key="2">
    <source>
        <dbReference type="EMBL" id="ANI93849.1"/>
    </source>
</evidence>
<gene>
    <name evidence="2" type="ORF">BJL86_3090</name>
</gene>
<dbReference type="RefSeq" id="WP_067478642.1">
    <property type="nucleotide sequence ID" value="NZ_CP015961.1"/>
</dbReference>
<sequence>MTVLEQASAVDKRSAPLYSQAEASRFLGLSASTYRNWARGYAYERGGKTITAAPVVTTVARETAHGPNIPFVGLAEGYALYAIRATGVPLQKIRPALAILDREVGMRHALASRRLFTDGAEVLFDYGEKSGGDERDALRGLTVVRDNQRVMADVVGSYLNRIEFGGDGLADQIPLLGFRSAEVVADVRRSFGQPTFERGGARLEDVLSLFVAERDVDVVAAEFGIPRSQLEDVLAVYVQAA</sequence>
<protein>
    <recommendedName>
        <fullName evidence="1">Putative antitoxin VapB45-like DNA-binding HTH domain-containing protein</fullName>
    </recommendedName>
</protein>
<dbReference type="AlphaFoldDB" id="A0A173LQ82"/>
<dbReference type="STRING" id="499555.BJL86_3090"/>
<dbReference type="EMBL" id="CP015961">
    <property type="protein sequence ID" value="ANI93849.1"/>
    <property type="molecule type" value="Genomic_DNA"/>
</dbReference>
<dbReference type="OrthoDB" id="5140481at2"/>
<accession>A0A173LQ82</accession>
<organism evidence="2 3">
    <name type="scientific">Dietzia timorensis</name>
    <dbReference type="NCBI Taxonomy" id="499555"/>
    <lineage>
        <taxon>Bacteria</taxon>
        <taxon>Bacillati</taxon>
        <taxon>Actinomycetota</taxon>
        <taxon>Actinomycetes</taxon>
        <taxon>Mycobacteriales</taxon>
        <taxon>Dietziaceae</taxon>
        <taxon>Dietzia</taxon>
    </lineage>
</organism>
<dbReference type="Pfam" id="PF21321">
    <property type="entry name" value="HTH_66"/>
    <property type="match status" value="1"/>
</dbReference>
<name>A0A173LQ82_9ACTN</name>
<feature type="domain" description="Putative antitoxin VapB45-like DNA-binding HTH" evidence="1">
    <location>
        <begin position="16"/>
        <end position="97"/>
    </location>
</feature>
<dbReference type="Proteomes" id="UP000186104">
    <property type="component" value="Chromosome"/>
</dbReference>